<comment type="caution">
    <text evidence="1">The sequence shown here is derived from an EMBL/GenBank/DDBJ whole genome shotgun (WGS) entry which is preliminary data.</text>
</comment>
<dbReference type="AlphaFoldDB" id="A0A8S1NC17"/>
<keyword evidence="2" id="KW-1185">Reference proteome</keyword>
<dbReference type="Proteomes" id="UP000692954">
    <property type="component" value="Unassembled WGS sequence"/>
</dbReference>
<gene>
    <name evidence="1" type="ORF">PSON_ATCC_30995.1.T0540251</name>
</gene>
<sequence length="50" mass="6173">MENVQRESECIYLNFLSKKIEFNQQFEDQQRQIEQNKKKQEQKLSIILNL</sequence>
<reference evidence="1" key="1">
    <citation type="submission" date="2021-01" db="EMBL/GenBank/DDBJ databases">
        <authorList>
            <consortium name="Genoscope - CEA"/>
            <person name="William W."/>
        </authorList>
    </citation>
    <scope>NUCLEOTIDE SEQUENCE</scope>
</reference>
<dbReference type="EMBL" id="CAJJDN010000054">
    <property type="protein sequence ID" value="CAD8089672.1"/>
    <property type="molecule type" value="Genomic_DNA"/>
</dbReference>
<accession>A0A8S1NC17</accession>
<protein>
    <submittedName>
        <fullName evidence="1">Uncharacterized protein</fullName>
    </submittedName>
</protein>
<evidence type="ECO:0000313" key="2">
    <source>
        <dbReference type="Proteomes" id="UP000692954"/>
    </source>
</evidence>
<proteinExistence type="predicted"/>
<organism evidence="1 2">
    <name type="scientific">Paramecium sonneborni</name>
    <dbReference type="NCBI Taxonomy" id="65129"/>
    <lineage>
        <taxon>Eukaryota</taxon>
        <taxon>Sar</taxon>
        <taxon>Alveolata</taxon>
        <taxon>Ciliophora</taxon>
        <taxon>Intramacronucleata</taxon>
        <taxon>Oligohymenophorea</taxon>
        <taxon>Peniculida</taxon>
        <taxon>Parameciidae</taxon>
        <taxon>Paramecium</taxon>
    </lineage>
</organism>
<evidence type="ECO:0000313" key="1">
    <source>
        <dbReference type="EMBL" id="CAD8089672.1"/>
    </source>
</evidence>
<name>A0A8S1NC17_9CILI</name>